<dbReference type="CDD" id="cd02021">
    <property type="entry name" value="GntK"/>
    <property type="match status" value="1"/>
</dbReference>
<sequence length="178" mass="19436">MMGAVEPRTVPAGLCVMVMGPSGVGKSTFAHALADRIGAVFIEGDDYHPAENQAAMSAGRALTDEMRMPWLSALSEAVKASCAARPTVFTCSALKRSYRDFLRERIGPLRLIMLQAPPELIRKRMSERQHFMPPALLDSQISTLQPPLPNERAICLDMSDPLEDVTQRAMAALLEAKA</sequence>
<dbReference type="Gene3D" id="3.40.50.300">
    <property type="entry name" value="P-loop containing nucleotide triphosphate hydrolases"/>
    <property type="match status" value="1"/>
</dbReference>
<proteinExistence type="inferred from homology"/>
<dbReference type="RefSeq" id="WP_260278377.1">
    <property type="nucleotide sequence ID" value="NZ_JANAVZ010000012.1"/>
</dbReference>
<evidence type="ECO:0000313" key="11">
    <source>
        <dbReference type="Proteomes" id="UP001320702"/>
    </source>
</evidence>
<dbReference type="EC" id="2.7.1.12" evidence="3 9"/>
<comment type="pathway">
    <text evidence="1">Carbohydrate acid metabolism.</text>
</comment>
<evidence type="ECO:0000256" key="6">
    <source>
        <dbReference type="ARBA" id="ARBA00022777"/>
    </source>
</evidence>
<dbReference type="Pfam" id="PF13671">
    <property type="entry name" value="AAA_33"/>
    <property type="match status" value="1"/>
</dbReference>
<dbReference type="Proteomes" id="UP001320702">
    <property type="component" value="Unassembled WGS sequence"/>
</dbReference>
<keyword evidence="5 9" id="KW-0547">Nucleotide-binding</keyword>
<dbReference type="EMBL" id="JANAVZ010000012">
    <property type="protein sequence ID" value="MCT4334463.1"/>
    <property type="molecule type" value="Genomic_DNA"/>
</dbReference>
<dbReference type="PANTHER" id="PTHR43442:SF3">
    <property type="entry name" value="GLUCONOKINASE-RELATED"/>
    <property type="match status" value="1"/>
</dbReference>
<protein>
    <recommendedName>
        <fullName evidence="3 9">Gluconokinase</fullName>
        <ecNumber evidence="3 9">2.7.1.12</ecNumber>
    </recommendedName>
</protein>
<comment type="catalytic activity">
    <reaction evidence="8 9">
        <text>D-gluconate + ATP = 6-phospho-D-gluconate + ADP + H(+)</text>
        <dbReference type="Rhea" id="RHEA:19433"/>
        <dbReference type="ChEBI" id="CHEBI:15378"/>
        <dbReference type="ChEBI" id="CHEBI:18391"/>
        <dbReference type="ChEBI" id="CHEBI:30616"/>
        <dbReference type="ChEBI" id="CHEBI:58759"/>
        <dbReference type="ChEBI" id="CHEBI:456216"/>
        <dbReference type="EC" id="2.7.1.12"/>
    </reaction>
</comment>
<evidence type="ECO:0000256" key="3">
    <source>
        <dbReference type="ARBA" id="ARBA00012054"/>
    </source>
</evidence>
<evidence type="ECO:0000256" key="2">
    <source>
        <dbReference type="ARBA" id="ARBA00008420"/>
    </source>
</evidence>
<dbReference type="InterPro" id="IPR006001">
    <property type="entry name" value="Therm_gnt_kin"/>
</dbReference>
<accession>A0ABT2KD50</accession>
<keyword evidence="11" id="KW-1185">Reference proteome</keyword>
<reference evidence="10 11" key="1">
    <citation type="submission" date="2022-04" db="EMBL/GenBank/DDBJ databases">
        <title>Paracoccus sp. YLB-12 draft genome sequence.</title>
        <authorList>
            <person name="Yu L."/>
        </authorList>
    </citation>
    <scope>NUCLEOTIDE SEQUENCE [LARGE SCALE GENOMIC DNA]</scope>
    <source>
        <strain evidence="10 11">YLB-12</strain>
    </source>
</reference>
<dbReference type="PANTHER" id="PTHR43442">
    <property type="entry name" value="GLUCONOKINASE-RELATED"/>
    <property type="match status" value="1"/>
</dbReference>
<comment type="caution">
    <text evidence="10">The sequence shown here is derived from an EMBL/GenBank/DDBJ whole genome shotgun (WGS) entry which is preliminary data.</text>
</comment>
<evidence type="ECO:0000256" key="7">
    <source>
        <dbReference type="ARBA" id="ARBA00022840"/>
    </source>
</evidence>
<organism evidence="10 11">
    <name type="scientific">Paracoccus maritimus</name>
    <dbReference type="NCBI Taxonomy" id="2933292"/>
    <lineage>
        <taxon>Bacteria</taxon>
        <taxon>Pseudomonadati</taxon>
        <taxon>Pseudomonadota</taxon>
        <taxon>Alphaproteobacteria</taxon>
        <taxon>Rhodobacterales</taxon>
        <taxon>Paracoccaceae</taxon>
        <taxon>Paracoccus</taxon>
    </lineage>
</organism>
<keyword evidence="4 9" id="KW-0808">Transferase</keyword>
<evidence type="ECO:0000256" key="4">
    <source>
        <dbReference type="ARBA" id="ARBA00022679"/>
    </source>
</evidence>
<evidence type="ECO:0000256" key="1">
    <source>
        <dbReference type="ARBA" id="ARBA00004761"/>
    </source>
</evidence>
<keyword evidence="6 9" id="KW-0418">Kinase</keyword>
<dbReference type="InterPro" id="IPR027417">
    <property type="entry name" value="P-loop_NTPase"/>
</dbReference>
<evidence type="ECO:0000256" key="8">
    <source>
        <dbReference type="ARBA" id="ARBA00048090"/>
    </source>
</evidence>
<name>A0ABT2KD50_9RHOB</name>
<gene>
    <name evidence="10" type="ORF">MU516_16515</name>
</gene>
<evidence type="ECO:0000256" key="9">
    <source>
        <dbReference type="RuleBase" id="RU363066"/>
    </source>
</evidence>
<dbReference type="SUPFAM" id="SSF52540">
    <property type="entry name" value="P-loop containing nucleoside triphosphate hydrolases"/>
    <property type="match status" value="1"/>
</dbReference>
<dbReference type="NCBIfam" id="TIGR01313">
    <property type="entry name" value="therm_gnt_kin"/>
    <property type="match status" value="1"/>
</dbReference>
<keyword evidence="7 9" id="KW-0067">ATP-binding</keyword>
<evidence type="ECO:0000313" key="10">
    <source>
        <dbReference type="EMBL" id="MCT4334463.1"/>
    </source>
</evidence>
<evidence type="ECO:0000256" key="5">
    <source>
        <dbReference type="ARBA" id="ARBA00022741"/>
    </source>
</evidence>
<comment type="similarity">
    <text evidence="2 9">Belongs to the gluconokinase GntK/GntV family.</text>
</comment>